<evidence type="ECO:0000313" key="12">
    <source>
        <dbReference type="EMBL" id="KPM49736.1"/>
    </source>
</evidence>
<dbReference type="Pfam" id="PF00708">
    <property type="entry name" value="Acylphosphatase"/>
    <property type="match status" value="1"/>
</dbReference>
<dbReference type="InterPro" id="IPR041440">
    <property type="entry name" value="HypF_C"/>
</dbReference>
<dbReference type="PROSITE" id="PS51160">
    <property type="entry name" value="ACYLPHOSPHATASE_3"/>
    <property type="match status" value="1"/>
</dbReference>
<dbReference type="SUPFAM" id="SSF54975">
    <property type="entry name" value="Acylphosphatase/BLUF domain-like"/>
    <property type="match status" value="1"/>
</dbReference>
<organism evidence="12 13">
    <name type="scientific">Jiulongibacter sediminis</name>
    <dbReference type="NCBI Taxonomy" id="1605367"/>
    <lineage>
        <taxon>Bacteria</taxon>
        <taxon>Pseudomonadati</taxon>
        <taxon>Bacteroidota</taxon>
        <taxon>Cytophagia</taxon>
        <taxon>Cytophagales</taxon>
        <taxon>Leadbetterellaceae</taxon>
        <taxon>Jiulongibacter</taxon>
    </lineage>
</organism>
<evidence type="ECO:0000256" key="1">
    <source>
        <dbReference type="ARBA" id="ARBA00004711"/>
    </source>
</evidence>
<name>A0A0P7BY19_9BACT</name>
<dbReference type="Pfam" id="PF22521">
    <property type="entry name" value="HypF_C_2"/>
    <property type="match status" value="1"/>
</dbReference>
<dbReference type="PROSITE" id="PS51163">
    <property type="entry name" value="YRDC"/>
    <property type="match status" value="1"/>
</dbReference>
<keyword evidence="5" id="KW-0863">Zinc-finger</keyword>
<dbReference type="GO" id="GO:0003725">
    <property type="term" value="F:double-stranded RNA binding"/>
    <property type="evidence" value="ECO:0007669"/>
    <property type="project" value="InterPro"/>
</dbReference>
<keyword evidence="9" id="KW-0378">Hydrolase</keyword>
<evidence type="ECO:0000256" key="5">
    <source>
        <dbReference type="ARBA" id="ARBA00022771"/>
    </source>
</evidence>
<dbReference type="InterPro" id="IPR055128">
    <property type="entry name" value="HypF_C_2"/>
</dbReference>
<comment type="catalytic activity">
    <reaction evidence="7">
        <text>C-terminal L-cysteinyl-[HypE protein] + carbamoyl phosphate + ATP + H2O = C-terminal S-carboxamide-L-cysteinyl-[HypE protein] + AMP + phosphate + diphosphate + H(+)</text>
        <dbReference type="Rhea" id="RHEA:55636"/>
        <dbReference type="Rhea" id="RHEA-COMP:14247"/>
        <dbReference type="Rhea" id="RHEA-COMP:14392"/>
        <dbReference type="ChEBI" id="CHEBI:15377"/>
        <dbReference type="ChEBI" id="CHEBI:15378"/>
        <dbReference type="ChEBI" id="CHEBI:30616"/>
        <dbReference type="ChEBI" id="CHEBI:33019"/>
        <dbReference type="ChEBI" id="CHEBI:43474"/>
        <dbReference type="ChEBI" id="CHEBI:58228"/>
        <dbReference type="ChEBI" id="CHEBI:76913"/>
        <dbReference type="ChEBI" id="CHEBI:139126"/>
        <dbReference type="ChEBI" id="CHEBI:456215"/>
    </reaction>
</comment>
<dbReference type="EMBL" id="LGTQ01000005">
    <property type="protein sequence ID" value="KPM49736.1"/>
    <property type="molecule type" value="Genomic_DNA"/>
</dbReference>
<dbReference type="NCBIfam" id="TIGR00143">
    <property type="entry name" value="hypF"/>
    <property type="match status" value="1"/>
</dbReference>
<keyword evidence="13" id="KW-1185">Reference proteome</keyword>
<evidence type="ECO:0000256" key="6">
    <source>
        <dbReference type="ARBA" id="ARBA00022833"/>
    </source>
</evidence>
<dbReference type="InterPro" id="IPR017945">
    <property type="entry name" value="DHBP_synth_RibB-like_a/b_dom"/>
</dbReference>
<evidence type="ECO:0000256" key="7">
    <source>
        <dbReference type="ARBA" id="ARBA00048220"/>
    </source>
</evidence>
<comment type="pathway">
    <text evidence="1">Protein modification; [NiFe] hydrogenase maturation.</text>
</comment>
<dbReference type="PIRSF" id="PIRSF006256">
    <property type="entry name" value="CMPcnvr_hdrg_mat"/>
    <property type="match status" value="1"/>
</dbReference>
<reference evidence="12 13" key="1">
    <citation type="submission" date="2015-07" db="EMBL/GenBank/DDBJ databases">
        <title>The draft genome sequence of Leadbetterella sp. JN14-9.</title>
        <authorList>
            <person name="Liu Y."/>
            <person name="Du J."/>
            <person name="Shao Z."/>
        </authorList>
    </citation>
    <scope>NUCLEOTIDE SEQUENCE [LARGE SCALE GENOMIC DNA]</scope>
    <source>
        <strain evidence="12 13">JN14-9</strain>
    </source>
</reference>
<gene>
    <name evidence="12" type="ORF">AFM12_03910</name>
</gene>
<dbReference type="GO" id="GO:0003998">
    <property type="term" value="F:acylphosphatase activity"/>
    <property type="evidence" value="ECO:0007669"/>
    <property type="project" value="UniProtKB-EC"/>
</dbReference>
<dbReference type="PROSITE" id="PS00150">
    <property type="entry name" value="ACYLPHOSPHATASE_1"/>
    <property type="match status" value="1"/>
</dbReference>
<dbReference type="InterPro" id="IPR001792">
    <property type="entry name" value="Acylphosphatase-like_dom"/>
</dbReference>
<proteinExistence type="inferred from homology"/>
<dbReference type="InterPro" id="IPR017968">
    <property type="entry name" value="Acylphosphatase_CS"/>
</dbReference>
<dbReference type="GO" id="GO:0016874">
    <property type="term" value="F:ligase activity"/>
    <property type="evidence" value="ECO:0007669"/>
    <property type="project" value="UniProtKB-UniRule"/>
</dbReference>
<dbReference type="InterPro" id="IPR006070">
    <property type="entry name" value="Sua5-like_dom"/>
</dbReference>
<dbReference type="InterPro" id="IPR051060">
    <property type="entry name" value="Carbamoyltrans_HypF-like"/>
</dbReference>
<dbReference type="PATRIC" id="fig|1605367.3.peg.2130"/>
<dbReference type="Gene3D" id="3.30.420.40">
    <property type="match status" value="1"/>
</dbReference>
<dbReference type="Gene3D" id="3.30.110.120">
    <property type="match status" value="1"/>
</dbReference>
<dbReference type="Pfam" id="PF07503">
    <property type="entry name" value="zf-HYPF"/>
    <property type="match status" value="2"/>
</dbReference>
<evidence type="ECO:0000313" key="13">
    <source>
        <dbReference type="Proteomes" id="UP000050454"/>
    </source>
</evidence>
<dbReference type="Pfam" id="PF01300">
    <property type="entry name" value="Sua5_yciO_yrdC"/>
    <property type="match status" value="1"/>
</dbReference>
<dbReference type="GO" id="GO:0008270">
    <property type="term" value="F:zinc ion binding"/>
    <property type="evidence" value="ECO:0007669"/>
    <property type="project" value="UniProtKB-KW"/>
</dbReference>
<keyword evidence="3" id="KW-0436">Ligase</keyword>
<dbReference type="Proteomes" id="UP000050454">
    <property type="component" value="Unassembled WGS sequence"/>
</dbReference>
<feature type="active site" evidence="9">
    <location>
        <position position="30"/>
    </location>
</feature>
<dbReference type="AlphaFoldDB" id="A0A0P7BY19"/>
<evidence type="ECO:0000256" key="3">
    <source>
        <dbReference type="ARBA" id="ARBA00022598"/>
    </source>
</evidence>
<evidence type="ECO:0000259" key="10">
    <source>
        <dbReference type="PROSITE" id="PS51160"/>
    </source>
</evidence>
<dbReference type="EC" id="6.2.-.-" evidence="8"/>
<comment type="catalytic activity">
    <reaction evidence="9">
        <text>an acyl phosphate + H2O = a carboxylate + phosphate + H(+)</text>
        <dbReference type="Rhea" id="RHEA:14965"/>
        <dbReference type="ChEBI" id="CHEBI:15377"/>
        <dbReference type="ChEBI" id="CHEBI:15378"/>
        <dbReference type="ChEBI" id="CHEBI:29067"/>
        <dbReference type="ChEBI" id="CHEBI:43474"/>
        <dbReference type="ChEBI" id="CHEBI:59918"/>
        <dbReference type="EC" id="3.6.1.7"/>
    </reaction>
</comment>
<dbReference type="PANTHER" id="PTHR42959:SF1">
    <property type="entry name" value="CARBAMOYLTRANSFERASE HYPF"/>
    <property type="match status" value="1"/>
</dbReference>
<comment type="similarity">
    <text evidence="2 8">Belongs to the carbamoyltransferase HypF family.</text>
</comment>
<feature type="domain" description="Acylphosphatase-like" evidence="10">
    <location>
        <begin position="15"/>
        <end position="101"/>
    </location>
</feature>
<evidence type="ECO:0000259" key="11">
    <source>
        <dbReference type="PROSITE" id="PS51163"/>
    </source>
</evidence>
<dbReference type="InterPro" id="IPR043129">
    <property type="entry name" value="ATPase_NBD"/>
</dbReference>
<keyword evidence="6" id="KW-0862">Zinc</keyword>
<evidence type="ECO:0000256" key="2">
    <source>
        <dbReference type="ARBA" id="ARBA00008097"/>
    </source>
</evidence>
<dbReference type="Gene3D" id="3.30.420.360">
    <property type="match status" value="1"/>
</dbReference>
<dbReference type="UniPathway" id="UPA00335"/>
<evidence type="ECO:0000256" key="8">
    <source>
        <dbReference type="PIRNR" id="PIRNR006256"/>
    </source>
</evidence>
<dbReference type="STRING" id="1605367.AFM12_03910"/>
<dbReference type="Pfam" id="PF17788">
    <property type="entry name" value="HypF_C"/>
    <property type="match status" value="1"/>
</dbReference>
<dbReference type="InterPro" id="IPR004421">
    <property type="entry name" value="Carbamoyltransferase_HypF"/>
</dbReference>
<evidence type="ECO:0000256" key="4">
    <source>
        <dbReference type="ARBA" id="ARBA00022723"/>
    </source>
</evidence>
<dbReference type="Gene3D" id="3.90.870.50">
    <property type="match status" value="1"/>
</dbReference>
<dbReference type="InterPro" id="IPR011125">
    <property type="entry name" value="Znf_HypF"/>
</dbReference>
<comment type="caution">
    <text evidence="12">The sequence shown here is derived from an EMBL/GenBank/DDBJ whole genome shotgun (WGS) entry which is preliminary data.</text>
</comment>
<accession>A0A0P7BY19</accession>
<dbReference type="SUPFAM" id="SSF55821">
    <property type="entry name" value="YrdC/RibB"/>
    <property type="match status" value="1"/>
</dbReference>
<dbReference type="GO" id="GO:0051604">
    <property type="term" value="P:protein maturation"/>
    <property type="evidence" value="ECO:0007669"/>
    <property type="project" value="TreeGrafter"/>
</dbReference>
<dbReference type="OrthoDB" id="9808093at2"/>
<dbReference type="SUPFAM" id="SSF53067">
    <property type="entry name" value="Actin-like ATPase domain"/>
    <property type="match status" value="1"/>
</dbReference>
<dbReference type="PANTHER" id="PTHR42959">
    <property type="entry name" value="CARBAMOYLTRANSFERASE"/>
    <property type="match status" value="1"/>
</dbReference>
<keyword evidence="4" id="KW-0479">Metal-binding</keyword>
<sequence length="764" mass="86639">MISYPPEILTKNCTAYELNISGMVQGVGFRPFVYKLAYEWGLTGYVKNTTEGVCIYLQTDPITIDTFIEQIRFHFGEHIFIRELAVTKVKNLNLNDFSIHHDLKLAPAKVSITPDLATCEDCLQELFDSQNRRSNYGYNSCTLCGPRYSILNSLPFDRENTMMADFGLCPSCQQEYENSRDRRFFAQTISCSECGIRHQLFDQHDQEINLTQSEIIGFAAKRISEGKILCIKAIGGFHLVADATNHKAIKELRERKNRPSRPFAVMFRNSSQVREYTEASLAELEELQSEKAPIVIVKQKSGTNLANAVGPGINSVGAFLAYNPFYHLLLDQLAHPVVATSANLSGEPIIYKNDKAQEDLRGIYDYLVTNNRPISIPQDDSVIRLSPRHNKKIILRRSRGFRLDETSLKLKKPVLCMGSDLKSTFTLQTGHQTFISQYLGDLESFQSQENFNLVLTQFRKLFIRDGQIKSVLTDAHPLFYSSSLGKRIADDEHLSIIPIQHHIAHFAAVFGEHSSSSSQRSLGVVWDGTGYGDDGQIWGGEFFLSDGSSLKRVAHLEYFRVISGNRMSKETRLSALSLTESNELKPKFTEREWNNYRKLKAASQTCTSSMGRVFDAIASIIGLTDHQTFEGEAAMLLEQKAQSYFDVNGYAPLPYYTFEKDEKIDVYSMVESIFKDLNLDINPEEIAARFHETLVKIIEKMAQKYHSDDIYFSGGVFQNALLVDLIIERLSGSYSLYFHEKLSPNDENISFGQLSYFKNFNPCV</sequence>
<protein>
    <recommendedName>
        <fullName evidence="8">Carbamoyltransferase</fullName>
        <ecNumber evidence="8">6.2.-.-</ecNumber>
    </recommendedName>
</protein>
<dbReference type="GO" id="GO:0016743">
    <property type="term" value="F:carboxyl- or carbamoyltransferase activity"/>
    <property type="evidence" value="ECO:0007669"/>
    <property type="project" value="UniProtKB-UniRule"/>
</dbReference>
<feature type="active site" evidence="9">
    <location>
        <position position="48"/>
    </location>
</feature>
<feature type="domain" description="YrdC-like" evidence="11">
    <location>
        <begin position="213"/>
        <end position="400"/>
    </location>
</feature>
<evidence type="ECO:0000256" key="9">
    <source>
        <dbReference type="PROSITE-ProRule" id="PRU00520"/>
    </source>
</evidence>
<dbReference type="InterPro" id="IPR036046">
    <property type="entry name" value="Acylphosphatase-like_dom_sf"/>
</dbReference>